<organism evidence="1 2">
    <name type="scientific">Streptomyces ipomoeae 91-03</name>
    <dbReference type="NCBI Taxonomy" id="698759"/>
    <lineage>
        <taxon>Bacteria</taxon>
        <taxon>Bacillati</taxon>
        <taxon>Actinomycetota</taxon>
        <taxon>Actinomycetes</taxon>
        <taxon>Kitasatosporales</taxon>
        <taxon>Streptomycetaceae</taxon>
        <taxon>Streptomyces</taxon>
    </lineage>
</organism>
<name>L1L8F8_9ACTN</name>
<dbReference type="Proteomes" id="UP000010411">
    <property type="component" value="Unassembled WGS sequence"/>
</dbReference>
<dbReference type="AlphaFoldDB" id="L1L8F8"/>
<accession>L1L8F8</accession>
<protein>
    <submittedName>
        <fullName evidence="1">Uncharacterized protein</fullName>
    </submittedName>
</protein>
<evidence type="ECO:0000313" key="2">
    <source>
        <dbReference type="Proteomes" id="UP000010411"/>
    </source>
</evidence>
<gene>
    <name evidence="1" type="ORF">STRIP9103_02779</name>
</gene>
<comment type="caution">
    <text evidence="1">The sequence shown here is derived from an EMBL/GenBank/DDBJ whole genome shotgun (WGS) entry which is preliminary data.</text>
</comment>
<proteinExistence type="predicted"/>
<keyword evidence="2" id="KW-1185">Reference proteome</keyword>
<sequence length="38" mass="4413">MDVPVRVTITVLLVYLFDSRATRGRWCRSGTLAPHRLR</sequence>
<reference evidence="1 2" key="1">
    <citation type="submission" date="2012-11" db="EMBL/GenBank/DDBJ databases">
        <authorList>
            <person name="Huguet-Tapia J.C."/>
            <person name="Durkin A.S."/>
            <person name="Pettis G.S."/>
            <person name="Badger J.H."/>
        </authorList>
    </citation>
    <scope>NUCLEOTIDE SEQUENCE [LARGE SCALE GENOMIC DNA]</scope>
    <source>
        <strain evidence="1 2">91-03</strain>
    </source>
</reference>
<evidence type="ECO:0000313" key="1">
    <source>
        <dbReference type="EMBL" id="EKX68908.1"/>
    </source>
</evidence>
<dbReference type="EMBL" id="AEJC01000054">
    <property type="protein sequence ID" value="EKX68908.1"/>
    <property type="molecule type" value="Genomic_DNA"/>
</dbReference>